<feature type="domain" description="Semialdehyde dehydrogenase NAD-binding" evidence="4">
    <location>
        <begin position="18"/>
        <end position="131"/>
    </location>
</feature>
<name>A0A3M7TN66_9BACI</name>
<dbReference type="InterPro" id="IPR015426">
    <property type="entry name" value="Acetylaldehyde_DH_C"/>
</dbReference>
<dbReference type="NCBIfam" id="NF006157">
    <property type="entry name" value="PRK08300.1"/>
    <property type="match status" value="1"/>
</dbReference>
<dbReference type="OrthoDB" id="9786743at2"/>
<dbReference type="GO" id="GO:0051287">
    <property type="term" value="F:NAD binding"/>
    <property type="evidence" value="ECO:0007669"/>
    <property type="project" value="UniProtKB-UniRule"/>
</dbReference>
<organism evidence="5 6">
    <name type="scientific">Alteribacter keqinensis</name>
    <dbReference type="NCBI Taxonomy" id="2483800"/>
    <lineage>
        <taxon>Bacteria</taxon>
        <taxon>Bacillati</taxon>
        <taxon>Bacillota</taxon>
        <taxon>Bacilli</taxon>
        <taxon>Bacillales</taxon>
        <taxon>Bacillaceae</taxon>
        <taxon>Alteribacter</taxon>
    </lineage>
</organism>
<dbReference type="Gene3D" id="3.40.50.720">
    <property type="entry name" value="NAD(P)-binding Rossmann-like Domain"/>
    <property type="match status" value="1"/>
</dbReference>
<comment type="similarity">
    <text evidence="1 3">Belongs to the acetaldehyde dehydrogenase family.</text>
</comment>
<dbReference type="Pfam" id="PF01118">
    <property type="entry name" value="Semialdhyde_dh"/>
    <property type="match status" value="1"/>
</dbReference>
<comment type="catalytic activity">
    <reaction evidence="3">
        <text>acetaldehyde + NAD(+) + CoA = acetyl-CoA + NADH + H(+)</text>
        <dbReference type="Rhea" id="RHEA:23288"/>
        <dbReference type="ChEBI" id="CHEBI:15343"/>
        <dbReference type="ChEBI" id="CHEBI:15378"/>
        <dbReference type="ChEBI" id="CHEBI:57287"/>
        <dbReference type="ChEBI" id="CHEBI:57288"/>
        <dbReference type="ChEBI" id="CHEBI:57540"/>
        <dbReference type="ChEBI" id="CHEBI:57945"/>
        <dbReference type="EC" id="1.2.1.10"/>
    </reaction>
</comment>
<evidence type="ECO:0000256" key="2">
    <source>
        <dbReference type="ARBA" id="ARBA00023027"/>
    </source>
</evidence>
<dbReference type="InterPro" id="IPR000534">
    <property type="entry name" value="Semialdehyde_DH_NAD-bd"/>
</dbReference>
<comment type="caution">
    <text evidence="5">The sequence shown here is derived from an EMBL/GenBank/DDBJ whole genome shotgun (WGS) entry which is preliminary data.</text>
</comment>
<dbReference type="Pfam" id="PF09290">
    <property type="entry name" value="AcetDehyd-dimer"/>
    <property type="match status" value="1"/>
</dbReference>
<keyword evidence="3" id="KW-0058">Aromatic hydrocarbons catabolism</keyword>
<dbReference type="SUPFAM" id="SSF55347">
    <property type="entry name" value="Glyceraldehyde-3-phosphate dehydrogenase-like, C-terminal domain"/>
    <property type="match status" value="1"/>
</dbReference>
<dbReference type="NCBIfam" id="TIGR03215">
    <property type="entry name" value="ac_ald_DH_ac"/>
    <property type="match status" value="1"/>
</dbReference>
<dbReference type="HAMAP" id="MF_01657">
    <property type="entry name" value="Ac_ald_DH_ac"/>
    <property type="match status" value="1"/>
</dbReference>
<keyword evidence="6" id="KW-1185">Reference proteome</keyword>
<dbReference type="PIRSF" id="PIRSF015689">
    <property type="entry name" value="Actaldh_dh_actl"/>
    <property type="match status" value="1"/>
</dbReference>
<sequence length="316" mass="33804">MRDRKHNRLECTCLEKMKVGIIGSGNIGTDLLMKLMRSKILEVTTMIGIDRHSDGLKRAKANGLKVIVNGIDGFLERPELADILFDATSAKAHVKHVEALKGSGKQLIDLTPAAVGPSVVPPVNMDDFSDEAVVNMITCGGQATIPVVHAVNRVAPVDYAEIVATIASKSAGPGTRANIDEFTITTRKGIETIGGARKGKAIIILNPAEPPIIMRDTVYCEVSEGAMDKEAVTESVAAMVQEVQRYVPGYRLRSEPVFDENRVTVFIEVEGAGDYLESYSGNLDIMTAAAVKVAEEIALSKLGQTSTGKAKAAGRQ</sequence>
<dbReference type="Proteomes" id="UP000278746">
    <property type="component" value="Unassembled WGS sequence"/>
</dbReference>
<dbReference type="CDD" id="cd23933">
    <property type="entry name" value="ALDH_C"/>
    <property type="match status" value="1"/>
</dbReference>
<dbReference type="SUPFAM" id="SSF51735">
    <property type="entry name" value="NAD(P)-binding Rossmann-fold domains"/>
    <property type="match status" value="1"/>
</dbReference>
<evidence type="ECO:0000256" key="1">
    <source>
        <dbReference type="ARBA" id="ARBA00009244"/>
    </source>
</evidence>
<feature type="binding site" evidence="3">
    <location>
        <begin position="24"/>
        <end position="27"/>
    </location>
    <ligand>
        <name>NAD(+)</name>
        <dbReference type="ChEBI" id="CHEBI:57540"/>
    </ligand>
</feature>
<gene>
    <name evidence="5" type="ORF">EBO34_17945</name>
</gene>
<evidence type="ECO:0000256" key="3">
    <source>
        <dbReference type="HAMAP-Rule" id="MF_01657"/>
    </source>
</evidence>
<dbReference type="InterPro" id="IPR036291">
    <property type="entry name" value="NAD(P)-bd_dom_sf"/>
</dbReference>
<evidence type="ECO:0000259" key="4">
    <source>
        <dbReference type="SMART" id="SM00859"/>
    </source>
</evidence>
<dbReference type="EMBL" id="RHIB01000003">
    <property type="protein sequence ID" value="RNA67073.1"/>
    <property type="molecule type" value="Genomic_DNA"/>
</dbReference>
<dbReference type="GO" id="GO:0008774">
    <property type="term" value="F:acetaldehyde dehydrogenase (acetylating) activity"/>
    <property type="evidence" value="ECO:0007669"/>
    <property type="project" value="UniProtKB-UniRule"/>
</dbReference>
<feature type="binding site" evidence="3">
    <location>
        <begin position="170"/>
        <end position="178"/>
    </location>
    <ligand>
        <name>NAD(+)</name>
        <dbReference type="ChEBI" id="CHEBI:57540"/>
    </ligand>
</feature>
<protein>
    <recommendedName>
        <fullName evidence="3">Acetaldehyde dehydrogenase</fullName>
        <ecNumber evidence="3">1.2.1.10</ecNumber>
    </recommendedName>
    <alternativeName>
        <fullName evidence="3">Acetaldehyde dehydrogenase [acetylating]</fullName>
    </alternativeName>
</protein>
<keyword evidence="2 3" id="KW-0520">NAD</keyword>
<proteinExistence type="inferred from homology"/>
<evidence type="ECO:0000313" key="6">
    <source>
        <dbReference type="Proteomes" id="UP000278746"/>
    </source>
</evidence>
<dbReference type="InterPro" id="IPR003361">
    <property type="entry name" value="Acetaldehyde_dehydrogenase"/>
</dbReference>
<dbReference type="EC" id="1.2.1.10" evidence="3"/>
<dbReference type="SMART" id="SM00859">
    <property type="entry name" value="Semialdhyde_dh"/>
    <property type="match status" value="1"/>
</dbReference>
<dbReference type="Gene3D" id="3.30.360.10">
    <property type="entry name" value="Dihydrodipicolinate Reductase, domain 2"/>
    <property type="match status" value="1"/>
</dbReference>
<reference evidence="5 6" key="1">
    <citation type="submission" date="2018-10" db="EMBL/GenBank/DDBJ databases">
        <title>Bacillus Keqinensis sp. nov., a moderately halophilic bacterium isolated from a saline-alkaline lake.</title>
        <authorList>
            <person name="Wang H."/>
        </authorList>
    </citation>
    <scope>NUCLEOTIDE SEQUENCE [LARGE SCALE GENOMIC DNA]</scope>
    <source>
        <strain evidence="5 6">KQ-3</strain>
    </source>
</reference>
<accession>A0A3M7TN66</accession>
<dbReference type="AlphaFoldDB" id="A0A3M7TN66"/>
<feature type="active site" description="Acyl-thioester intermediate" evidence="3">
    <location>
        <position position="139"/>
    </location>
</feature>
<evidence type="ECO:0000313" key="5">
    <source>
        <dbReference type="EMBL" id="RNA67073.1"/>
    </source>
</evidence>
<keyword evidence="3 5" id="KW-0560">Oxidoreductase</keyword>
<feature type="binding site" evidence="3">
    <location>
        <position position="282"/>
    </location>
    <ligand>
        <name>NAD(+)</name>
        <dbReference type="ChEBI" id="CHEBI:57540"/>
    </ligand>
</feature>